<dbReference type="AlphaFoldDB" id="A0A845LXF7"/>
<dbReference type="SUPFAM" id="SSF53474">
    <property type="entry name" value="alpha/beta-Hydrolases"/>
    <property type="match status" value="1"/>
</dbReference>
<gene>
    <name evidence="3" type="ORF">GQE99_00285</name>
</gene>
<dbReference type="Gene3D" id="3.40.50.1820">
    <property type="entry name" value="alpha/beta hydrolase"/>
    <property type="match status" value="1"/>
</dbReference>
<dbReference type="Proteomes" id="UP000467322">
    <property type="component" value="Unassembled WGS sequence"/>
</dbReference>
<dbReference type="InterPro" id="IPR050300">
    <property type="entry name" value="GDXG_lipolytic_enzyme"/>
</dbReference>
<accession>A0A845LXF7</accession>
<dbReference type="EMBL" id="WTUX01000002">
    <property type="protein sequence ID" value="MZR11469.1"/>
    <property type="molecule type" value="Genomic_DNA"/>
</dbReference>
<sequence length="288" mass="31095">MLVHEVADWDDAYENGGNIPGGDAYPGPWVAPAEAYRTRMQASDRARLDIPYGEGERNRYDLFLPEGTPRGLFVFVHGGYWMALDKTYWSHLAAGAVARGWAVAMPSYDLCPDVTIAQITAQIGAAIDHAAGEVDGPIVLSGHSAGGHLVSAMMCEDSPLSAATRERLKHVVSISGLHDLRPMLRTTRNDTLRLDMDSAEANSPALKRPLPGVRLTAWVGGGERHEFLRQAALLANIWHGLGAPTVEVAEPDRHHFNVIDGLADPDSPLMQAALDPVEAGRDRKGLAS</sequence>
<protein>
    <submittedName>
        <fullName evidence="3">Alpha/beta fold hydrolase</fullName>
    </submittedName>
</protein>
<keyword evidence="1 3" id="KW-0378">Hydrolase</keyword>
<dbReference type="GO" id="GO:0016787">
    <property type="term" value="F:hydrolase activity"/>
    <property type="evidence" value="ECO:0007669"/>
    <property type="project" value="UniProtKB-KW"/>
</dbReference>
<organism evidence="3 4">
    <name type="scientific">Maritimibacter harenae</name>
    <dbReference type="NCBI Taxonomy" id="2606218"/>
    <lineage>
        <taxon>Bacteria</taxon>
        <taxon>Pseudomonadati</taxon>
        <taxon>Pseudomonadota</taxon>
        <taxon>Alphaproteobacteria</taxon>
        <taxon>Rhodobacterales</taxon>
        <taxon>Roseobacteraceae</taxon>
        <taxon>Maritimibacter</taxon>
    </lineage>
</organism>
<feature type="domain" description="BD-FAE-like" evidence="2">
    <location>
        <begin position="61"/>
        <end position="188"/>
    </location>
</feature>
<name>A0A845LXF7_9RHOB</name>
<dbReference type="Pfam" id="PF20434">
    <property type="entry name" value="BD-FAE"/>
    <property type="match status" value="1"/>
</dbReference>
<dbReference type="PANTHER" id="PTHR48081">
    <property type="entry name" value="AB HYDROLASE SUPERFAMILY PROTEIN C4A8.06C"/>
    <property type="match status" value="1"/>
</dbReference>
<evidence type="ECO:0000313" key="4">
    <source>
        <dbReference type="Proteomes" id="UP000467322"/>
    </source>
</evidence>
<evidence type="ECO:0000259" key="2">
    <source>
        <dbReference type="Pfam" id="PF20434"/>
    </source>
</evidence>
<reference evidence="3 4" key="1">
    <citation type="submission" date="2019-12" db="EMBL/GenBank/DDBJ databases">
        <title>Maritimibacter sp. nov. sp. isolated from sea sand.</title>
        <authorList>
            <person name="Kim J."/>
            <person name="Jeong S.E."/>
            <person name="Jung H.S."/>
            <person name="Jeon C.O."/>
        </authorList>
    </citation>
    <scope>NUCLEOTIDE SEQUENCE [LARGE SCALE GENOMIC DNA]</scope>
    <source>
        <strain evidence="3 4">DP07</strain>
    </source>
</reference>
<evidence type="ECO:0000256" key="1">
    <source>
        <dbReference type="ARBA" id="ARBA00022801"/>
    </source>
</evidence>
<dbReference type="PANTHER" id="PTHR48081:SF33">
    <property type="entry name" value="KYNURENINE FORMAMIDASE"/>
    <property type="match status" value="1"/>
</dbReference>
<proteinExistence type="predicted"/>
<comment type="caution">
    <text evidence="3">The sequence shown here is derived from an EMBL/GenBank/DDBJ whole genome shotgun (WGS) entry which is preliminary data.</text>
</comment>
<dbReference type="InterPro" id="IPR029058">
    <property type="entry name" value="AB_hydrolase_fold"/>
</dbReference>
<evidence type="ECO:0000313" key="3">
    <source>
        <dbReference type="EMBL" id="MZR11469.1"/>
    </source>
</evidence>
<dbReference type="InterPro" id="IPR049492">
    <property type="entry name" value="BD-FAE-like_dom"/>
</dbReference>
<keyword evidence="4" id="KW-1185">Reference proteome</keyword>
<dbReference type="RefSeq" id="WP_161349590.1">
    <property type="nucleotide sequence ID" value="NZ_WTUX01000002.1"/>
</dbReference>